<accession>A0A418VVC2</accession>
<dbReference type="InterPro" id="IPR011101">
    <property type="entry name" value="DUF5131"/>
</dbReference>
<gene>
    <name evidence="1" type="ORF">D3877_12860</name>
</gene>
<organism evidence="1 2">
    <name type="scientific">Azospirillum cavernae</name>
    <dbReference type="NCBI Taxonomy" id="2320860"/>
    <lineage>
        <taxon>Bacteria</taxon>
        <taxon>Pseudomonadati</taxon>
        <taxon>Pseudomonadota</taxon>
        <taxon>Alphaproteobacteria</taxon>
        <taxon>Rhodospirillales</taxon>
        <taxon>Azospirillaceae</taxon>
        <taxon>Azospirillum</taxon>
    </lineage>
</organism>
<evidence type="ECO:0000313" key="1">
    <source>
        <dbReference type="EMBL" id="RJF81107.1"/>
    </source>
</evidence>
<evidence type="ECO:0000313" key="2">
    <source>
        <dbReference type="Proteomes" id="UP000283458"/>
    </source>
</evidence>
<proteinExistence type="predicted"/>
<dbReference type="RefSeq" id="WP_119831195.1">
    <property type="nucleotide sequence ID" value="NZ_QYUL01000002.1"/>
</dbReference>
<dbReference type="EMBL" id="QYUL01000002">
    <property type="protein sequence ID" value="RJF81107.1"/>
    <property type="molecule type" value="Genomic_DNA"/>
</dbReference>
<dbReference type="OrthoDB" id="9787478at2"/>
<sequence length="372" mass="41075">MGDHCTIEWLVALAQARNAIPASINPIRGCSRASEACRNCYAAGIAHRFGHKGNGIWGGLTDLDSNGVPRFNGTLRFVPEALSVPIKAKRSRVYFVCDMADLFHARVDQDWIDQVFAMMALCRHHLFLLLTKRPDRMRRYLTARETPYRINRCLYTLGSQSNRAGDLHFALKVVDESGKDRLPYWPLPNVWTGATVENQPTANERVSELLGAPSVLRFLSVEPMLGAVDLTAVESLFWDMGDHGGQRNALTGELYIPGCAGESSRTLSGGSRLGWVITGGESGPCARPTHPDWFRSVRDQCAAAGVPFFFKQWGEWLPAEDVPSEAQESLELQNRDGYAGGEDNLALLYRVGKKAAGGLLDGRTWDQVPEVV</sequence>
<dbReference type="Proteomes" id="UP000283458">
    <property type="component" value="Unassembled WGS sequence"/>
</dbReference>
<name>A0A418VVC2_9PROT</name>
<comment type="caution">
    <text evidence="1">The sequence shown here is derived from an EMBL/GenBank/DDBJ whole genome shotgun (WGS) entry which is preliminary data.</text>
</comment>
<dbReference type="AlphaFoldDB" id="A0A418VVC2"/>
<keyword evidence="2" id="KW-1185">Reference proteome</keyword>
<protein>
    <submittedName>
        <fullName evidence="1">Phage Gp37/Gp68 family protein</fullName>
    </submittedName>
</protein>
<reference evidence="1 2" key="1">
    <citation type="submission" date="2018-09" db="EMBL/GenBank/DDBJ databases">
        <authorList>
            <person name="Zhu H."/>
        </authorList>
    </citation>
    <scope>NUCLEOTIDE SEQUENCE [LARGE SCALE GENOMIC DNA]</scope>
    <source>
        <strain evidence="1 2">K2W22B-5</strain>
    </source>
</reference>
<dbReference type="Pfam" id="PF07505">
    <property type="entry name" value="DUF5131"/>
    <property type="match status" value="1"/>
</dbReference>